<dbReference type="PANTHER" id="PTHR18834">
    <property type="entry name" value="STEROID RECEPTOR RNA ACTIVATOR 1"/>
    <property type="match status" value="1"/>
</dbReference>
<dbReference type="InterPro" id="IPR040243">
    <property type="entry name" value="Steroid_recept_RNA_1"/>
</dbReference>
<dbReference type="Gene3D" id="1.20.940.10">
    <property type="entry name" value="Functional domain of the splicing factor Prp18"/>
    <property type="match status" value="1"/>
</dbReference>
<dbReference type="EMBL" id="GFDF01002329">
    <property type="protein sequence ID" value="JAV11755.1"/>
    <property type="molecule type" value="Transcribed_RNA"/>
</dbReference>
<dbReference type="GO" id="GO:0005634">
    <property type="term" value="C:nucleus"/>
    <property type="evidence" value="ECO:0007669"/>
    <property type="project" value="TreeGrafter"/>
</dbReference>
<protein>
    <submittedName>
        <fullName evidence="3">Putative steroid receptor rna activator sra1</fullName>
    </submittedName>
</protein>
<feature type="domain" description="SRA1/Sec31" evidence="2">
    <location>
        <begin position="86"/>
        <end position="213"/>
    </location>
</feature>
<evidence type="ECO:0000259" key="2">
    <source>
        <dbReference type="Pfam" id="PF07304"/>
    </source>
</evidence>
<sequence length="229" mass="25580">MSEKSTENKPTFPPGWNDPPKLGNPSPNRTKLNLNKRIAFPMSSQGSGEGQKVELAPSGLPAPFARVSSATQPAGNVVTPETSACDIAPPPCSPRVKDVKADDILDDTQESVTPEVISEMKMREVLRNLDVFAKKIDDKKVQEEVLRRMDLLRVQTNKNELCEEIKRNLVKICEALNEENFIEANEFHRKLMVDYHTDCSSWGSSLRNIILAAQDPKEPQDDAIKNQIE</sequence>
<name>A0A1L8DZP8_9DIPT</name>
<dbReference type="PANTHER" id="PTHR18834:SF2">
    <property type="entry name" value="STEROID RECEPTOR RNA ACTIVATOR 1"/>
    <property type="match status" value="1"/>
</dbReference>
<evidence type="ECO:0000313" key="3">
    <source>
        <dbReference type="EMBL" id="JAV11755.1"/>
    </source>
</evidence>
<dbReference type="GO" id="GO:0003713">
    <property type="term" value="F:transcription coactivator activity"/>
    <property type="evidence" value="ECO:0007669"/>
    <property type="project" value="InterPro"/>
</dbReference>
<reference evidence="3" key="1">
    <citation type="submission" date="2016-12" db="EMBL/GenBank/DDBJ databases">
        <title>An insight into the sialome and mialome of the sand fly, Nyssomyia neivai.</title>
        <authorList>
            <person name="Sebastian V."/>
            <person name="Goulart T.M."/>
            <person name="Oliveira W."/>
            <person name="Calvo E."/>
            <person name="Oliveira L.F."/>
            <person name="Pinto M.C."/>
            <person name="Rosselino A.M."/>
            <person name="Ribeiro J.M."/>
        </authorList>
    </citation>
    <scope>NUCLEOTIDE SEQUENCE</scope>
</reference>
<evidence type="ECO:0000256" key="1">
    <source>
        <dbReference type="SAM" id="MobiDB-lite"/>
    </source>
</evidence>
<accession>A0A1L8DZP8</accession>
<feature type="region of interest" description="Disordered" evidence="1">
    <location>
        <begin position="1"/>
        <end position="34"/>
    </location>
</feature>
<dbReference type="InterPro" id="IPR009917">
    <property type="entry name" value="SRA1/Sec31"/>
</dbReference>
<dbReference type="Pfam" id="PF07304">
    <property type="entry name" value="SRA1"/>
    <property type="match status" value="1"/>
</dbReference>
<dbReference type="GO" id="GO:0006357">
    <property type="term" value="P:regulation of transcription by RNA polymerase II"/>
    <property type="evidence" value="ECO:0007669"/>
    <property type="project" value="InterPro"/>
</dbReference>
<proteinExistence type="predicted"/>
<dbReference type="AlphaFoldDB" id="A0A1L8DZP8"/>
<organism evidence="3">
    <name type="scientific">Nyssomyia neivai</name>
    <dbReference type="NCBI Taxonomy" id="330878"/>
    <lineage>
        <taxon>Eukaryota</taxon>
        <taxon>Metazoa</taxon>
        <taxon>Ecdysozoa</taxon>
        <taxon>Arthropoda</taxon>
        <taxon>Hexapoda</taxon>
        <taxon>Insecta</taxon>
        <taxon>Pterygota</taxon>
        <taxon>Neoptera</taxon>
        <taxon>Endopterygota</taxon>
        <taxon>Diptera</taxon>
        <taxon>Nematocera</taxon>
        <taxon>Psychodoidea</taxon>
        <taxon>Psychodidae</taxon>
        <taxon>Nyssomyia</taxon>
    </lineage>
</organism>
<keyword evidence="3" id="KW-0675">Receptor</keyword>